<reference evidence="2" key="2">
    <citation type="journal article" date="2021" name="Genome Biol. Evol.">
        <title>Developing a high-quality reference genome for a parasitic bivalve with doubly uniparental inheritance (Bivalvia: Unionida).</title>
        <authorList>
            <person name="Smith C.H."/>
        </authorList>
    </citation>
    <scope>NUCLEOTIDE SEQUENCE</scope>
    <source>
        <strain evidence="2">CHS0354</strain>
        <tissue evidence="2">Mantle</tissue>
    </source>
</reference>
<reference evidence="2" key="1">
    <citation type="journal article" date="2021" name="Genome Biol. Evol.">
        <title>A High-Quality Reference Genome for a Parasitic Bivalve with Doubly Uniparental Inheritance (Bivalvia: Unionida).</title>
        <authorList>
            <person name="Smith C.H."/>
        </authorList>
    </citation>
    <scope>NUCLEOTIDE SEQUENCE</scope>
    <source>
        <strain evidence="2">CHS0354</strain>
    </source>
</reference>
<keyword evidence="3" id="KW-1185">Reference proteome</keyword>
<dbReference type="AlphaFoldDB" id="A0AAE0SAI3"/>
<dbReference type="EMBL" id="JAEAOA010001317">
    <property type="protein sequence ID" value="KAK3588252.1"/>
    <property type="molecule type" value="Genomic_DNA"/>
</dbReference>
<comment type="caution">
    <text evidence="2">The sequence shown here is derived from an EMBL/GenBank/DDBJ whole genome shotgun (WGS) entry which is preliminary data.</text>
</comment>
<evidence type="ECO:0000256" key="1">
    <source>
        <dbReference type="SAM" id="MobiDB-lite"/>
    </source>
</evidence>
<evidence type="ECO:0000313" key="2">
    <source>
        <dbReference type="EMBL" id="KAK3588252.1"/>
    </source>
</evidence>
<evidence type="ECO:0000313" key="3">
    <source>
        <dbReference type="Proteomes" id="UP001195483"/>
    </source>
</evidence>
<reference evidence="2" key="3">
    <citation type="submission" date="2023-05" db="EMBL/GenBank/DDBJ databases">
        <authorList>
            <person name="Smith C.H."/>
        </authorList>
    </citation>
    <scope>NUCLEOTIDE SEQUENCE</scope>
    <source>
        <strain evidence="2">CHS0354</strain>
        <tissue evidence="2">Mantle</tissue>
    </source>
</reference>
<gene>
    <name evidence="2" type="ORF">CHS0354_021505</name>
</gene>
<accession>A0AAE0SAI3</accession>
<proteinExistence type="predicted"/>
<name>A0AAE0SAI3_9BIVA</name>
<feature type="compositionally biased region" description="Basic and acidic residues" evidence="1">
    <location>
        <begin position="113"/>
        <end position="127"/>
    </location>
</feature>
<feature type="region of interest" description="Disordered" evidence="1">
    <location>
        <begin position="106"/>
        <end position="127"/>
    </location>
</feature>
<protein>
    <submittedName>
        <fullName evidence="2">Uncharacterized protein</fullName>
    </submittedName>
</protein>
<dbReference type="Proteomes" id="UP001195483">
    <property type="component" value="Unassembled WGS sequence"/>
</dbReference>
<organism evidence="2 3">
    <name type="scientific">Potamilus streckersoni</name>
    <dbReference type="NCBI Taxonomy" id="2493646"/>
    <lineage>
        <taxon>Eukaryota</taxon>
        <taxon>Metazoa</taxon>
        <taxon>Spiralia</taxon>
        <taxon>Lophotrochozoa</taxon>
        <taxon>Mollusca</taxon>
        <taxon>Bivalvia</taxon>
        <taxon>Autobranchia</taxon>
        <taxon>Heteroconchia</taxon>
        <taxon>Palaeoheterodonta</taxon>
        <taxon>Unionida</taxon>
        <taxon>Unionoidea</taxon>
        <taxon>Unionidae</taxon>
        <taxon>Ambleminae</taxon>
        <taxon>Lampsilini</taxon>
        <taxon>Potamilus</taxon>
    </lineage>
</organism>
<sequence length="143" mass="16635">MVEDNILPICKDLTFHLEPQCIMHLSEQHSGVTYQCSKYFKNSEVMIIYLTAGHREKLEEPDIYLEEPFRNITNTIHNKVGKEQRDEKEKSFGKVENVNLEKEKGEMIGQKLTESKEEGTKKTIGKKENGKLENAKYIEMDKV</sequence>